<dbReference type="Gramene" id="TVU17090">
    <property type="protein sequence ID" value="TVU17090"/>
    <property type="gene ID" value="EJB05_33103"/>
</dbReference>
<dbReference type="EMBL" id="RWGY01000029">
    <property type="protein sequence ID" value="TVU17090.1"/>
    <property type="molecule type" value="Genomic_DNA"/>
</dbReference>
<reference evidence="1 2" key="1">
    <citation type="journal article" date="2019" name="Sci. Rep.">
        <title>A high-quality genome of Eragrostis curvula grass provides insights into Poaceae evolution and supports new strategies to enhance forage quality.</title>
        <authorList>
            <person name="Carballo J."/>
            <person name="Santos B.A.C.M."/>
            <person name="Zappacosta D."/>
            <person name="Garbus I."/>
            <person name="Selva J.P."/>
            <person name="Gallo C.A."/>
            <person name="Diaz A."/>
            <person name="Albertini E."/>
            <person name="Caccamo M."/>
            <person name="Echenique V."/>
        </authorList>
    </citation>
    <scope>NUCLEOTIDE SEQUENCE [LARGE SCALE GENOMIC DNA]</scope>
    <source>
        <strain evidence="2">cv. Victoria</strain>
        <tissue evidence="1">Leaf</tissue>
    </source>
</reference>
<proteinExistence type="predicted"/>
<organism evidence="1 2">
    <name type="scientific">Eragrostis curvula</name>
    <name type="common">weeping love grass</name>
    <dbReference type="NCBI Taxonomy" id="38414"/>
    <lineage>
        <taxon>Eukaryota</taxon>
        <taxon>Viridiplantae</taxon>
        <taxon>Streptophyta</taxon>
        <taxon>Embryophyta</taxon>
        <taxon>Tracheophyta</taxon>
        <taxon>Spermatophyta</taxon>
        <taxon>Magnoliopsida</taxon>
        <taxon>Liliopsida</taxon>
        <taxon>Poales</taxon>
        <taxon>Poaceae</taxon>
        <taxon>PACMAD clade</taxon>
        <taxon>Chloridoideae</taxon>
        <taxon>Eragrostideae</taxon>
        <taxon>Eragrostidinae</taxon>
        <taxon>Eragrostis</taxon>
    </lineage>
</organism>
<accession>A0A5J9U1P9</accession>
<comment type="caution">
    <text evidence="1">The sequence shown here is derived from an EMBL/GenBank/DDBJ whole genome shotgun (WGS) entry which is preliminary data.</text>
</comment>
<sequence length="65" mass="7160">MTAARSAVKSLDMIIYLANNHRAVCSAISVAGFADTQVWFCNDMLPKFKEQSKPEASVCSKKVHN</sequence>
<protein>
    <submittedName>
        <fullName evidence="1">Uncharacterized protein</fullName>
    </submittedName>
</protein>
<gene>
    <name evidence="1" type="ORF">EJB05_33103</name>
</gene>
<dbReference type="AlphaFoldDB" id="A0A5J9U1P9"/>
<evidence type="ECO:0000313" key="1">
    <source>
        <dbReference type="EMBL" id="TVU17090.1"/>
    </source>
</evidence>
<evidence type="ECO:0000313" key="2">
    <source>
        <dbReference type="Proteomes" id="UP000324897"/>
    </source>
</evidence>
<name>A0A5J9U1P9_9POAL</name>
<keyword evidence="2" id="KW-1185">Reference proteome</keyword>
<dbReference type="Proteomes" id="UP000324897">
    <property type="component" value="Chromosome 7"/>
</dbReference>